<feature type="modified residue" description="O-(pantetheine 4'-phosphoryl)serine" evidence="25">
    <location>
        <position position="177"/>
    </location>
</feature>
<dbReference type="FunFam" id="3.90.25.70:FF:000001">
    <property type="entry name" value="Fatty acid synthase subunit alpha"/>
    <property type="match status" value="1"/>
</dbReference>
<organism evidence="29 30">
    <name type="scientific">Lophiostoma macrostomum CBS 122681</name>
    <dbReference type="NCBI Taxonomy" id="1314788"/>
    <lineage>
        <taxon>Eukaryota</taxon>
        <taxon>Fungi</taxon>
        <taxon>Dikarya</taxon>
        <taxon>Ascomycota</taxon>
        <taxon>Pezizomycotina</taxon>
        <taxon>Dothideomycetes</taxon>
        <taxon>Pleosporomycetidae</taxon>
        <taxon>Pleosporales</taxon>
        <taxon>Lophiostomataceae</taxon>
        <taxon>Lophiostoma</taxon>
    </lineage>
</organism>
<evidence type="ECO:0000256" key="20">
    <source>
        <dbReference type="ARBA" id="ARBA00048508"/>
    </source>
</evidence>
<dbReference type="Pfam" id="PF18314">
    <property type="entry name" value="FAS_I_H"/>
    <property type="match status" value="1"/>
</dbReference>
<dbReference type="CDD" id="cd00828">
    <property type="entry name" value="elong_cond_enzymes"/>
    <property type="match status" value="1"/>
</dbReference>
<dbReference type="HAMAP" id="MF_00101">
    <property type="entry name" value="AcpS"/>
    <property type="match status" value="1"/>
</dbReference>
<dbReference type="Gene3D" id="6.10.250.1940">
    <property type="match status" value="1"/>
</dbReference>
<dbReference type="FunFam" id="3.90.470.20:FF:000005">
    <property type="entry name" value="Fatty acid synthase alpha subunit FasA"/>
    <property type="match status" value="1"/>
</dbReference>
<dbReference type="NCBIfam" id="TIGR00556">
    <property type="entry name" value="pantethn_trn"/>
    <property type="match status" value="1"/>
</dbReference>
<dbReference type="EC" id="2.3.1.41" evidence="4"/>
<name>A0A6A6TM19_9PLEO</name>
<gene>
    <name evidence="29" type="ORF">K491DRAFT_647907</name>
</gene>
<dbReference type="Gene3D" id="3.90.25.70">
    <property type="match status" value="1"/>
</dbReference>
<dbReference type="InterPro" id="IPR036291">
    <property type="entry name" value="NAD(P)-bd_dom_sf"/>
</dbReference>
<dbReference type="EC" id="2.3.1.86" evidence="2"/>
<dbReference type="Gene3D" id="3.40.47.10">
    <property type="match status" value="1"/>
</dbReference>
<feature type="binding site" evidence="24">
    <location>
        <position position="1848"/>
    </location>
    <ligand>
        <name>Mg(2+)</name>
        <dbReference type="ChEBI" id="CHEBI:18420"/>
    </ligand>
</feature>
<dbReference type="GO" id="GO:0044550">
    <property type="term" value="P:secondary metabolite biosynthetic process"/>
    <property type="evidence" value="ECO:0007669"/>
    <property type="project" value="UniProtKB-ARBA"/>
</dbReference>
<dbReference type="InterPro" id="IPR047224">
    <property type="entry name" value="FAS_alpha_su_C"/>
</dbReference>
<dbReference type="PIRSF" id="PIRSF000454">
    <property type="entry name" value="FAS_yeast_alpha"/>
    <property type="match status" value="1"/>
</dbReference>
<evidence type="ECO:0000256" key="26">
    <source>
        <dbReference type="SAM" id="MobiDB-lite"/>
    </source>
</evidence>
<evidence type="ECO:0000256" key="9">
    <source>
        <dbReference type="ARBA" id="ARBA00022679"/>
    </source>
</evidence>
<evidence type="ECO:0000313" key="29">
    <source>
        <dbReference type="EMBL" id="KAF2661119.1"/>
    </source>
</evidence>
<dbReference type="EC" id="1.1.1.100" evidence="3"/>
<keyword evidence="16" id="KW-0443">Lipid metabolism</keyword>
<dbReference type="Gene3D" id="6.10.250.1930">
    <property type="match status" value="1"/>
</dbReference>
<feature type="binding site" evidence="24">
    <location>
        <position position="1748"/>
    </location>
    <ligand>
        <name>Mg(2+)</name>
        <dbReference type="ChEBI" id="CHEBI:18420"/>
    </ligand>
</feature>
<dbReference type="Pfam" id="PF00106">
    <property type="entry name" value="adh_short"/>
    <property type="match status" value="1"/>
</dbReference>
<comment type="catalytic activity">
    <reaction evidence="19">
        <text>acetyl-CoA + n malonyl-CoA + 2n NADPH + 4n H(+) = a long-chain-acyl-CoA + n CoA + n CO2 + 2n NADP(+).</text>
        <dbReference type="EC" id="2.3.1.86"/>
    </reaction>
</comment>
<evidence type="ECO:0000256" key="15">
    <source>
        <dbReference type="ARBA" id="ARBA00023027"/>
    </source>
</evidence>
<dbReference type="Pfam" id="PF18325">
    <property type="entry name" value="Fas_alpha_ACP"/>
    <property type="match status" value="1"/>
</dbReference>
<feature type="compositionally biased region" description="Low complexity" evidence="26">
    <location>
        <begin position="101"/>
        <end position="121"/>
    </location>
</feature>
<dbReference type="GO" id="GO:0042759">
    <property type="term" value="P:long-chain fatty acid biosynthetic process"/>
    <property type="evidence" value="ECO:0007669"/>
    <property type="project" value="UniProtKB-UniRule"/>
</dbReference>
<dbReference type="FunFam" id="3.30.70.2490:FF:000001">
    <property type="entry name" value="Fatty acid synthase subunit alpha"/>
    <property type="match status" value="1"/>
</dbReference>
<sequence length="1862" mass="204633">MRPEIEQELSHTLLIELLAYQFASPVRWIETQDVVLGENTTERIVEIGPADTLGVMAKRTLASKYEAHDAALSVQRQILCYNKDAKDIYYDVDPVEEEPEPAVSDAPSASSGAPGPAAAAPAPVAAPAASAGPAAQVPDAPVTATDVVRALVAQKLKKPLLDIPLSKAIKDLVGGKSTLQNEILGDLGKEFGSTPEKPEDTPLDELGASMQATFNGQLGKQSSSLVARMVSSKMPGGFNITAVRKHLETRWGLAQGRQDGVLLLALTNEPAARLASENDGKAWLDEMANKYAAQAGINLSAPTAGGDAGGAAGGMMMDPAAIDALTKDQRMLFKQQLELFARYLKMDLRAGDKAFVGSLKAASALQAQLDLWTAEHGDFYASGIEPQFTPLKARVYDSSWNWARQDALGMYYDIIFGRLKAVDREIVSRCINIMNRSNPLLLDFMQYHIDHCPTERGETYGLAKELAEQLFENCKDVLEEAPVYKDVAVPTAPHLEIDAKGNMNYAEVPRPSVRKLEHYVREMAEGGKLSEYGNRTKVQNDLQRIYKLIKQQHKLSKSSQLQIKSLYSNVIRSLSMNEGQIMPNENGKAVNGVGKKGRNGRLQGPAKHGKVETIPFLHLKRKDDHGWEYSKKLTGVYLDGLENAAKSGVSFQGKNALMTGAGAGSIGAEVLQGLISGGAKVVVTTSRFSREVNEYYQSMYTRYGARGSQLIVVPFNQGSKQDVEALVEYIFDTKKGLGWDLDYIVPFAAISENGREIDGLDSKSELAHRIMLTNLLRLLGAVKSHKQANGYETRPAQVILPLSPNHGTFGNDGMYAESKIALETLFTRWHSESWGSFLTICGAVIGWTRGTGLMAGNNIVAEGIEKYGVRTFSQQEMAFNLLGLMAPPIVNLCQVEPVWADLNGGFQYIPNLKDLMTDLRKEYMETSEVRKAVIKENAIENKIVNGEASEALYKKATIQPRANLKFDFPKVPDWDTEVRPLNNDLKGMVDLEKVVVVTGFAEVGPWGNSRTRWEMEAYGEFSIEGCVEMAWIMGLIKNHNGPLKGKSYSGWVDTKTGEPVDDKDVKPRYEKHILEHSGIRLIEPELFGGYDPNKKQLLQEIQIEEDLDPFEASKETADEFKRQHGDKVEVFELPDSGEFTVRLRKGATLLIPKALRFDRLVAGQIPTGWDAKKYGVPDDIISQVDPVTLFVLVSTAETLLSSGITDPYEFYQYVHLSEVGNCIGSGIGGTGALRGMYKDRFLDKPVQKDILQESFINTMSAWVNMLLMSSTGPIKTPVGACATAVESIDIGYDTIVEGKARVCFVGGFDDFQEEGSYEFANMKATSNAEDEFAHGRTPKEMSRPTTTTRNGFMESQGCGMQVIMDAKLALDMGVPIYGILGFTATATDKIGRSVPAPGKGVLTTAREIPSKFPSPLLDLKYRKRQMDLRRKQIKQWHESELLYLQEEVAAMKDAAESFDESEYLQERAAHIEREAKRQEKDALNSLGNNFWKQDSRIAPLRGALATWGLTIDDLGVASFHGTSTVANDKNESDVICEQMRHLGRKKGNALLGIFQKYLTGHPKGAAGAWMFNGCLQVLNSGLVPGNRNADNVDKVMEKFDYIVYPSRTIQTDGVKAFSVTSFGFGQKGAQAIGIHPKYLFATLDHAQYATYKQKVEARQKRAYRYFHDGLINNTMFRAKDKAPYEDDKLQEVFLNPTARVTVDKKTAKYSYPTKTGAPTKDAKTEETKKLVESLTQTSAGQNTKIGVDVESVAAINVENDTFIERNFTETEIAYCRKAGSAQASFAGKWSAKEAVFKSLGVKGKGAGAALKEIEIVNDETGAPIVKLHGFAEQEAKRVGAKTVTVSISHSDDQAIAVAVAVL</sequence>
<evidence type="ECO:0000256" key="17">
    <source>
        <dbReference type="ARBA" id="ARBA00023160"/>
    </source>
</evidence>
<dbReference type="InterPro" id="IPR002582">
    <property type="entry name" value="ACPS"/>
</dbReference>
<dbReference type="GO" id="GO:0005835">
    <property type="term" value="C:fatty acid synthase complex"/>
    <property type="evidence" value="ECO:0007669"/>
    <property type="project" value="InterPro"/>
</dbReference>
<dbReference type="PROSITE" id="PS00606">
    <property type="entry name" value="KS3_1"/>
    <property type="match status" value="1"/>
</dbReference>
<evidence type="ECO:0000256" key="21">
    <source>
        <dbReference type="ARBA" id="ARBA00049541"/>
    </source>
</evidence>
<dbReference type="InterPro" id="IPR009081">
    <property type="entry name" value="PP-bd_ACP"/>
</dbReference>
<evidence type="ECO:0000256" key="16">
    <source>
        <dbReference type="ARBA" id="ARBA00023098"/>
    </source>
</evidence>
<protein>
    <recommendedName>
        <fullName evidence="5">Fatty acid synthase subunit alpha</fullName>
        <ecNumber evidence="3">1.1.1.100</ecNumber>
        <ecNumber evidence="4">2.3.1.41</ecNumber>
        <ecNumber evidence="2">2.3.1.86</ecNumber>
    </recommendedName>
</protein>
<dbReference type="InterPro" id="IPR014030">
    <property type="entry name" value="Ketoacyl_synth_N"/>
</dbReference>
<evidence type="ECO:0000256" key="19">
    <source>
        <dbReference type="ARBA" id="ARBA00048237"/>
    </source>
</evidence>
<keyword evidence="7" id="KW-0444">Lipid biosynthesis</keyword>
<evidence type="ECO:0000259" key="28">
    <source>
        <dbReference type="PROSITE" id="PS52004"/>
    </source>
</evidence>
<evidence type="ECO:0000256" key="1">
    <source>
        <dbReference type="ARBA" id="ARBA00007485"/>
    </source>
</evidence>
<evidence type="ECO:0000256" key="18">
    <source>
        <dbReference type="ARBA" id="ARBA00023268"/>
    </source>
</evidence>
<dbReference type="GO" id="GO:0004315">
    <property type="term" value="F:3-oxoacyl-[acyl-carrier-protein] synthase activity"/>
    <property type="evidence" value="ECO:0007669"/>
    <property type="project" value="UniProtKB-EC"/>
</dbReference>
<dbReference type="InterPro" id="IPR008278">
    <property type="entry name" value="4-PPantetheinyl_Trfase_dom"/>
</dbReference>
<keyword evidence="18" id="KW-0511">Multifunctional enzyme</keyword>
<dbReference type="GO" id="GO:0008897">
    <property type="term" value="F:holo-[acyl-carrier-protein] synthase activity"/>
    <property type="evidence" value="ECO:0007669"/>
    <property type="project" value="InterPro"/>
</dbReference>
<dbReference type="GO" id="GO:0004321">
    <property type="term" value="F:fatty-acyl-CoA synthase activity"/>
    <property type="evidence" value="ECO:0007669"/>
    <property type="project" value="UniProtKB-EC"/>
</dbReference>
<dbReference type="EMBL" id="MU004295">
    <property type="protein sequence ID" value="KAF2661119.1"/>
    <property type="molecule type" value="Genomic_DNA"/>
</dbReference>
<dbReference type="InterPro" id="IPR002347">
    <property type="entry name" value="SDR_fam"/>
</dbReference>
<dbReference type="InterPro" id="IPR014031">
    <property type="entry name" value="Ketoacyl_synth_C"/>
</dbReference>
<evidence type="ECO:0000256" key="7">
    <source>
        <dbReference type="ARBA" id="ARBA00022516"/>
    </source>
</evidence>
<dbReference type="Proteomes" id="UP000799324">
    <property type="component" value="Unassembled WGS sequence"/>
</dbReference>
<dbReference type="InterPro" id="IPR016039">
    <property type="entry name" value="Thiolase-like"/>
</dbReference>
<dbReference type="InterPro" id="IPR037143">
    <property type="entry name" value="4-PPantetheinyl_Trfase_dom_sf"/>
</dbReference>
<dbReference type="InterPro" id="IPR016035">
    <property type="entry name" value="Acyl_Trfase/lysoPLipase"/>
</dbReference>
<keyword evidence="30" id="KW-1185">Reference proteome</keyword>
<dbReference type="SUPFAM" id="SSF56214">
    <property type="entry name" value="4'-phosphopantetheinyl transferase"/>
    <property type="match status" value="1"/>
</dbReference>
<dbReference type="PANTHER" id="PTHR10982">
    <property type="entry name" value="MALONYL COA-ACYL CARRIER PROTEIN TRANSACYLASE"/>
    <property type="match status" value="1"/>
</dbReference>
<feature type="region of interest" description="Disordered" evidence="26">
    <location>
        <begin position="96"/>
        <end position="121"/>
    </location>
</feature>
<dbReference type="SUPFAM" id="SSF53901">
    <property type="entry name" value="Thiolase-like"/>
    <property type="match status" value="2"/>
</dbReference>
<accession>A0A6A6TM19</accession>
<keyword evidence="6 22" id="KW-0596">Phosphopantetheine</keyword>
<evidence type="ECO:0000256" key="8">
    <source>
        <dbReference type="ARBA" id="ARBA00022553"/>
    </source>
</evidence>
<dbReference type="Pfam" id="PF02801">
    <property type="entry name" value="Ketoacyl-synt_C"/>
    <property type="match status" value="1"/>
</dbReference>
<dbReference type="PANTHER" id="PTHR10982:SF21">
    <property type="entry name" value="FATTY ACID SYNTHASE SUBUNIT BETA"/>
    <property type="match status" value="1"/>
</dbReference>
<dbReference type="Gene3D" id="6.10.140.1410">
    <property type="match status" value="1"/>
</dbReference>
<dbReference type="InterPro" id="IPR026025">
    <property type="entry name" value="FAS_alpha_yeast"/>
</dbReference>
<dbReference type="SUPFAM" id="SSF52151">
    <property type="entry name" value="FabD/lysophospholipase-like"/>
    <property type="match status" value="1"/>
</dbReference>
<dbReference type="Gene3D" id="3.30.70.2490">
    <property type="match status" value="1"/>
</dbReference>
<reference evidence="29" key="1">
    <citation type="journal article" date="2020" name="Stud. Mycol.">
        <title>101 Dothideomycetes genomes: a test case for predicting lifestyles and emergence of pathogens.</title>
        <authorList>
            <person name="Haridas S."/>
            <person name="Albert R."/>
            <person name="Binder M."/>
            <person name="Bloem J."/>
            <person name="Labutti K."/>
            <person name="Salamov A."/>
            <person name="Andreopoulos B."/>
            <person name="Baker S."/>
            <person name="Barry K."/>
            <person name="Bills G."/>
            <person name="Bluhm B."/>
            <person name="Cannon C."/>
            <person name="Castanera R."/>
            <person name="Culley D."/>
            <person name="Daum C."/>
            <person name="Ezra D."/>
            <person name="Gonzalez J."/>
            <person name="Henrissat B."/>
            <person name="Kuo A."/>
            <person name="Liang C."/>
            <person name="Lipzen A."/>
            <person name="Lutzoni F."/>
            <person name="Magnuson J."/>
            <person name="Mondo S."/>
            <person name="Nolan M."/>
            <person name="Ohm R."/>
            <person name="Pangilinan J."/>
            <person name="Park H.-J."/>
            <person name="Ramirez L."/>
            <person name="Alfaro M."/>
            <person name="Sun H."/>
            <person name="Tritt A."/>
            <person name="Yoshinaga Y."/>
            <person name="Zwiers L.-H."/>
            <person name="Turgeon B."/>
            <person name="Goodwin S."/>
            <person name="Spatafora J."/>
            <person name="Crous P."/>
            <person name="Grigoriev I."/>
        </authorList>
    </citation>
    <scope>NUCLEOTIDE SEQUENCE</scope>
    <source>
        <strain evidence="29">CBS 122681</strain>
    </source>
</reference>
<keyword evidence="17" id="KW-0275">Fatty acid biosynthesis</keyword>
<proteinExistence type="inferred from homology"/>
<keyword evidence="9 22" id="KW-0808">Transferase</keyword>
<evidence type="ECO:0000259" key="27">
    <source>
        <dbReference type="PROSITE" id="PS50075"/>
    </source>
</evidence>
<feature type="binding site" evidence="24">
    <location>
        <position position="1750"/>
    </location>
    <ligand>
        <name>Mg(2+)</name>
        <dbReference type="ChEBI" id="CHEBI:18420"/>
    </ligand>
</feature>
<keyword evidence="13" id="KW-0521">NADP</keyword>
<evidence type="ECO:0000256" key="3">
    <source>
        <dbReference type="ARBA" id="ARBA00012948"/>
    </source>
</evidence>
<comment type="similarity">
    <text evidence="1 22">Belongs to the thiolase-like superfamily. Fungal fatty acid synthetase subunit alpha family.</text>
</comment>
<dbReference type="Gene3D" id="6.10.140.1390">
    <property type="match status" value="1"/>
</dbReference>
<dbReference type="InterPro" id="IPR040899">
    <property type="entry name" value="Fas_alpha_ACP"/>
</dbReference>
<dbReference type="InterPro" id="IPR004568">
    <property type="entry name" value="Ppantetheine-prot_Trfase_dom"/>
</dbReference>
<evidence type="ECO:0000256" key="10">
    <source>
        <dbReference type="ARBA" id="ARBA00022723"/>
    </source>
</evidence>
<dbReference type="InterPro" id="IPR050830">
    <property type="entry name" value="Fungal_FAS"/>
</dbReference>
<evidence type="ECO:0000256" key="25">
    <source>
        <dbReference type="PIRSR" id="PIRSR000454-4"/>
    </source>
</evidence>
<dbReference type="InterPro" id="IPR041550">
    <property type="entry name" value="FASI_helical"/>
</dbReference>
<dbReference type="OrthoDB" id="4251012at2759"/>
<keyword evidence="14" id="KW-0560">Oxidoreductase</keyword>
<dbReference type="Pfam" id="PF01648">
    <property type="entry name" value="ACPS"/>
    <property type="match status" value="1"/>
</dbReference>
<dbReference type="Gene3D" id="3.90.470.20">
    <property type="entry name" value="4'-phosphopantetheinyl transferase domain"/>
    <property type="match status" value="1"/>
</dbReference>
<dbReference type="Gene3D" id="3.40.50.720">
    <property type="entry name" value="NAD(P)-binding Rossmann-like Domain"/>
    <property type="match status" value="1"/>
</dbReference>
<dbReference type="GO" id="GO:0004312">
    <property type="term" value="F:fatty acid synthase activity"/>
    <property type="evidence" value="ECO:0007669"/>
    <property type="project" value="InterPro"/>
</dbReference>
<dbReference type="PROSITE" id="PS52004">
    <property type="entry name" value="KS3_2"/>
    <property type="match status" value="1"/>
</dbReference>
<evidence type="ECO:0000256" key="13">
    <source>
        <dbReference type="ARBA" id="ARBA00022857"/>
    </source>
</evidence>
<feature type="binding site" evidence="24">
    <location>
        <position position="1849"/>
    </location>
    <ligand>
        <name>Mg(2+)</name>
        <dbReference type="ChEBI" id="CHEBI:18420"/>
    </ligand>
</feature>
<feature type="domain" description="Carrier" evidence="27">
    <location>
        <begin position="142"/>
        <end position="217"/>
    </location>
</feature>
<comment type="catalytic activity">
    <reaction evidence="21">
        <text>a fatty acyl-[ACP] + malonyl-[ACP] + H(+) = a 3-oxoacyl-[ACP] + holo-[ACP] + CO2</text>
        <dbReference type="Rhea" id="RHEA:22836"/>
        <dbReference type="Rhea" id="RHEA-COMP:9623"/>
        <dbReference type="Rhea" id="RHEA-COMP:9685"/>
        <dbReference type="Rhea" id="RHEA-COMP:9916"/>
        <dbReference type="Rhea" id="RHEA-COMP:14125"/>
        <dbReference type="ChEBI" id="CHEBI:15378"/>
        <dbReference type="ChEBI" id="CHEBI:16526"/>
        <dbReference type="ChEBI" id="CHEBI:64479"/>
        <dbReference type="ChEBI" id="CHEBI:78449"/>
        <dbReference type="ChEBI" id="CHEBI:78776"/>
        <dbReference type="ChEBI" id="CHEBI:138651"/>
        <dbReference type="EC" id="2.3.1.41"/>
    </reaction>
</comment>
<dbReference type="SUPFAM" id="SSF51735">
    <property type="entry name" value="NAD(P)-binding Rossmann-fold domains"/>
    <property type="match status" value="1"/>
</dbReference>
<keyword evidence="12 24" id="KW-0460">Magnesium</keyword>
<feature type="active site" description="For beta-ketoacyl synthase activity" evidence="23">
    <location>
        <position position="1281"/>
    </location>
</feature>
<evidence type="ECO:0000313" key="30">
    <source>
        <dbReference type="Proteomes" id="UP000799324"/>
    </source>
</evidence>
<keyword evidence="15" id="KW-0520">NAD</keyword>
<evidence type="ECO:0000256" key="22">
    <source>
        <dbReference type="PIRNR" id="PIRNR000454"/>
    </source>
</evidence>
<feature type="binding site" evidence="24">
    <location>
        <position position="1749"/>
    </location>
    <ligand>
        <name>Mg(2+)</name>
        <dbReference type="ChEBI" id="CHEBI:18420"/>
    </ligand>
</feature>
<keyword evidence="11" id="KW-0276">Fatty acid metabolism</keyword>
<evidence type="ECO:0000256" key="2">
    <source>
        <dbReference type="ARBA" id="ARBA00012878"/>
    </source>
</evidence>
<feature type="domain" description="Ketosynthase family 3 (KS3)" evidence="28">
    <location>
        <begin position="1095"/>
        <end position="1635"/>
    </location>
</feature>
<evidence type="ECO:0000256" key="23">
    <source>
        <dbReference type="PIRSR" id="PIRSR000454-1"/>
    </source>
</evidence>
<keyword evidence="8" id="KW-0597">Phosphoprotein</keyword>
<dbReference type="GO" id="GO:0004316">
    <property type="term" value="F:3-oxoacyl-[acyl-carrier-protein] reductase (NADPH) activity"/>
    <property type="evidence" value="ECO:0007669"/>
    <property type="project" value="UniProtKB-EC"/>
</dbReference>
<dbReference type="InterPro" id="IPR020841">
    <property type="entry name" value="PKS_Beta-ketoAc_synthase_dom"/>
</dbReference>
<dbReference type="PROSITE" id="PS50075">
    <property type="entry name" value="CARRIER"/>
    <property type="match status" value="1"/>
</dbReference>
<dbReference type="Pfam" id="PF00109">
    <property type="entry name" value="ketoacyl-synt"/>
    <property type="match status" value="1"/>
</dbReference>
<evidence type="ECO:0000256" key="6">
    <source>
        <dbReference type="ARBA" id="ARBA00022450"/>
    </source>
</evidence>
<comment type="catalytic activity">
    <reaction evidence="20">
        <text>a (3R)-hydroxyacyl-[ACP] + NADP(+) = a 3-oxoacyl-[ACP] + NADPH + H(+)</text>
        <dbReference type="Rhea" id="RHEA:17397"/>
        <dbReference type="Rhea" id="RHEA-COMP:9916"/>
        <dbReference type="Rhea" id="RHEA-COMP:9945"/>
        <dbReference type="ChEBI" id="CHEBI:15378"/>
        <dbReference type="ChEBI" id="CHEBI:57783"/>
        <dbReference type="ChEBI" id="CHEBI:58349"/>
        <dbReference type="ChEBI" id="CHEBI:78776"/>
        <dbReference type="ChEBI" id="CHEBI:78827"/>
        <dbReference type="EC" id="1.1.1.100"/>
    </reaction>
</comment>
<evidence type="ECO:0000256" key="24">
    <source>
        <dbReference type="PIRSR" id="PIRSR000454-3"/>
    </source>
</evidence>
<evidence type="ECO:0000256" key="5">
    <source>
        <dbReference type="ARBA" id="ARBA00014008"/>
    </source>
</evidence>
<evidence type="ECO:0000256" key="4">
    <source>
        <dbReference type="ARBA" id="ARBA00013191"/>
    </source>
</evidence>
<evidence type="ECO:0000256" key="14">
    <source>
        <dbReference type="ARBA" id="ARBA00023002"/>
    </source>
</evidence>
<keyword evidence="10 24" id="KW-0479">Metal-binding</keyword>
<dbReference type="InterPro" id="IPR018201">
    <property type="entry name" value="Ketoacyl_synth_AS"/>
</dbReference>
<evidence type="ECO:0000256" key="11">
    <source>
        <dbReference type="ARBA" id="ARBA00022832"/>
    </source>
</evidence>
<evidence type="ECO:0000256" key="12">
    <source>
        <dbReference type="ARBA" id="ARBA00022842"/>
    </source>
</evidence>
<dbReference type="CDD" id="cd08950">
    <property type="entry name" value="KR_fFAS_SDR_c_like"/>
    <property type="match status" value="1"/>
</dbReference>
<dbReference type="GO" id="GO:0000287">
    <property type="term" value="F:magnesium ion binding"/>
    <property type="evidence" value="ECO:0007669"/>
    <property type="project" value="InterPro"/>
</dbReference>